<sequence>MKKVIATMLLSIVWSAATLAAGIEYRMRVDGLACPYCAYGIEKKLKAIDGVEKIDVNLNAGLVVVDVAEGVELTGSQMKTLFQDAGFTYRSMTVKPLEEGAKNE</sequence>
<gene>
    <name evidence="3" type="ORF">DFR30_1107</name>
</gene>
<feature type="domain" description="HMA" evidence="2">
    <location>
        <begin position="23"/>
        <end position="90"/>
    </location>
</feature>
<dbReference type="GO" id="GO:0046872">
    <property type="term" value="F:metal ion binding"/>
    <property type="evidence" value="ECO:0007669"/>
    <property type="project" value="InterPro"/>
</dbReference>
<dbReference type="Proteomes" id="UP000295707">
    <property type="component" value="Unassembled WGS sequence"/>
</dbReference>
<dbReference type="SUPFAM" id="SSF55008">
    <property type="entry name" value="HMA, heavy metal-associated domain"/>
    <property type="match status" value="1"/>
</dbReference>
<reference evidence="3 4" key="1">
    <citation type="submission" date="2019-03" db="EMBL/GenBank/DDBJ databases">
        <title>Genomic Encyclopedia of Type Strains, Phase IV (KMG-IV): sequencing the most valuable type-strain genomes for metagenomic binning, comparative biology and taxonomic classification.</title>
        <authorList>
            <person name="Goeker M."/>
        </authorList>
    </citation>
    <scope>NUCLEOTIDE SEQUENCE [LARGE SCALE GENOMIC DNA]</scope>
    <source>
        <strain evidence="3 4">DSM 19610</strain>
    </source>
</reference>
<comment type="caution">
    <text evidence="3">The sequence shown here is derived from an EMBL/GenBank/DDBJ whole genome shotgun (WGS) entry which is preliminary data.</text>
</comment>
<dbReference type="PROSITE" id="PS50846">
    <property type="entry name" value="HMA_2"/>
    <property type="match status" value="1"/>
</dbReference>
<feature type="signal peptide" evidence="1">
    <location>
        <begin position="1"/>
        <end position="20"/>
    </location>
</feature>
<protein>
    <submittedName>
        <fullName evidence="3">Mercuric ion binding protein</fullName>
    </submittedName>
</protein>
<proteinExistence type="predicted"/>
<dbReference type="RefSeq" id="WP_207891813.1">
    <property type="nucleotide sequence ID" value="NZ_SMFX01000001.1"/>
</dbReference>
<dbReference type="AlphaFoldDB" id="A0A4R1HC88"/>
<dbReference type="InterPro" id="IPR036163">
    <property type="entry name" value="HMA_dom_sf"/>
</dbReference>
<accession>A0A4R1HC88</accession>
<evidence type="ECO:0000256" key="1">
    <source>
        <dbReference type="SAM" id="SignalP"/>
    </source>
</evidence>
<dbReference type="EMBL" id="SMFX01000001">
    <property type="protein sequence ID" value="TCK17855.1"/>
    <property type="molecule type" value="Genomic_DNA"/>
</dbReference>
<keyword evidence="4" id="KW-1185">Reference proteome</keyword>
<organism evidence="3 4">
    <name type="scientific">Thiogranum longum</name>
    <dbReference type="NCBI Taxonomy" id="1537524"/>
    <lineage>
        <taxon>Bacteria</taxon>
        <taxon>Pseudomonadati</taxon>
        <taxon>Pseudomonadota</taxon>
        <taxon>Gammaproteobacteria</taxon>
        <taxon>Chromatiales</taxon>
        <taxon>Ectothiorhodospiraceae</taxon>
        <taxon>Thiogranum</taxon>
    </lineage>
</organism>
<dbReference type="CDD" id="cd00371">
    <property type="entry name" value="HMA"/>
    <property type="match status" value="1"/>
</dbReference>
<dbReference type="Pfam" id="PF00403">
    <property type="entry name" value="HMA"/>
    <property type="match status" value="1"/>
</dbReference>
<name>A0A4R1HC88_9GAMM</name>
<feature type="chain" id="PRO_5020525664" evidence="1">
    <location>
        <begin position="21"/>
        <end position="104"/>
    </location>
</feature>
<dbReference type="InterPro" id="IPR006121">
    <property type="entry name" value="HMA_dom"/>
</dbReference>
<evidence type="ECO:0000313" key="4">
    <source>
        <dbReference type="Proteomes" id="UP000295707"/>
    </source>
</evidence>
<evidence type="ECO:0000259" key="2">
    <source>
        <dbReference type="PROSITE" id="PS50846"/>
    </source>
</evidence>
<keyword evidence="1" id="KW-0732">Signal</keyword>
<evidence type="ECO:0000313" key="3">
    <source>
        <dbReference type="EMBL" id="TCK17855.1"/>
    </source>
</evidence>
<dbReference type="Gene3D" id="3.30.70.100">
    <property type="match status" value="1"/>
</dbReference>